<evidence type="ECO:0000256" key="3">
    <source>
        <dbReference type="ARBA" id="ARBA00023125"/>
    </source>
</evidence>
<dbReference type="PRINTS" id="PR00039">
    <property type="entry name" value="HTHLYSR"/>
</dbReference>
<comment type="similarity">
    <text evidence="1">Belongs to the LysR transcriptional regulatory family.</text>
</comment>
<evidence type="ECO:0000256" key="1">
    <source>
        <dbReference type="ARBA" id="ARBA00009437"/>
    </source>
</evidence>
<keyword evidence="2" id="KW-0805">Transcription regulation</keyword>
<dbReference type="CDD" id="cd05466">
    <property type="entry name" value="PBP2_LTTR_substrate"/>
    <property type="match status" value="1"/>
</dbReference>
<dbReference type="RefSeq" id="WP_338748077.1">
    <property type="nucleotide sequence ID" value="NZ_CP144913.1"/>
</dbReference>
<sequence>MPATDLSLRHLAAVVAIHEEGSYRRAAARLGFSQAAVTSQIAALEKTLGATVFHRPGGPRPVVLTTVGQEVLEAARDLLATADLLDLRIASLRDGTWGRLAIGTFQSVSARLLPAVLGELRRASPAVEVTVLESTDNDVLIRALRSARLDVSFFVGPVDAPGLTVREVVRDTFVAVVDVDDPARDALSLRDLGSRPLVGHDQCACHELVERGFTAAGILPSFAFRSNDNAAVQAMVRAGIGTAVMPALSVDPQDPGVRLLPIAPALPARTISVAHTADRPPPTAIDFVDRTLAAAAELRL</sequence>
<protein>
    <submittedName>
        <fullName evidence="6">LysR family transcriptional regulator</fullName>
    </submittedName>
</protein>
<dbReference type="SUPFAM" id="SSF46785">
    <property type="entry name" value="Winged helix' DNA-binding domain"/>
    <property type="match status" value="1"/>
</dbReference>
<keyword evidence="4" id="KW-0804">Transcription</keyword>
<dbReference type="InterPro" id="IPR036388">
    <property type="entry name" value="WH-like_DNA-bd_sf"/>
</dbReference>
<dbReference type="InterPro" id="IPR036390">
    <property type="entry name" value="WH_DNA-bd_sf"/>
</dbReference>
<proteinExistence type="inferred from homology"/>
<dbReference type="EMBL" id="CP144913">
    <property type="protein sequence ID" value="WXB75365.1"/>
    <property type="molecule type" value="Genomic_DNA"/>
</dbReference>
<keyword evidence="7" id="KW-1185">Reference proteome</keyword>
<dbReference type="SUPFAM" id="SSF53850">
    <property type="entry name" value="Periplasmic binding protein-like II"/>
    <property type="match status" value="1"/>
</dbReference>
<dbReference type="Proteomes" id="UP001382727">
    <property type="component" value="Chromosome"/>
</dbReference>
<evidence type="ECO:0000259" key="5">
    <source>
        <dbReference type="PROSITE" id="PS50931"/>
    </source>
</evidence>
<dbReference type="InterPro" id="IPR000847">
    <property type="entry name" value="LysR_HTH_N"/>
</dbReference>
<dbReference type="Gene3D" id="3.40.190.10">
    <property type="entry name" value="Periplasmic binding protein-like II"/>
    <property type="match status" value="2"/>
</dbReference>
<dbReference type="PANTHER" id="PTHR30346">
    <property type="entry name" value="TRANSCRIPTIONAL DUAL REGULATOR HCAR-RELATED"/>
    <property type="match status" value="1"/>
</dbReference>
<accession>A0ABZ2MEF8</accession>
<reference evidence="6 7" key="1">
    <citation type="submission" date="2024-02" db="EMBL/GenBank/DDBJ databases">
        <title>Janibacter sp. nov., isolated from gut of marine sandworm.</title>
        <authorList>
            <person name="Kim B."/>
            <person name="Jun M.O."/>
            <person name="Shin N.-R."/>
        </authorList>
    </citation>
    <scope>NUCLEOTIDE SEQUENCE [LARGE SCALE GENOMIC DNA]</scope>
    <source>
        <strain evidence="6 7">A1S7</strain>
    </source>
</reference>
<dbReference type="Pfam" id="PF00126">
    <property type="entry name" value="HTH_1"/>
    <property type="match status" value="1"/>
</dbReference>
<dbReference type="PROSITE" id="PS50931">
    <property type="entry name" value="HTH_LYSR"/>
    <property type="match status" value="1"/>
</dbReference>
<evidence type="ECO:0000313" key="7">
    <source>
        <dbReference type="Proteomes" id="UP001382727"/>
    </source>
</evidence>
<evidence type="ECO:0000313" key="6">
    <source>
        <dbReference type="EMBL" id="WXB75365.1"/>
    </source>
</evidence>
<keyword evidence="3" id="KW-0238">DNA-binding</keyword>
<feature type="domain" description="HTH lysR-type" evidence="5">
    <location>
        <begin position="6"/>
        <end position="65"/>
    </location>
</feature>
<organism evidence="6 7">
    <name type="scientific">Janibacter alittae</name>
    <dbReference type="NCBI Taxonomy" id="3115209"/>
    <lineage>
        <taxon>Bacteria</taxon>
        <taxon>Bacillati</taxon>
        <taxon>Actinomycetota</taxon>
        <taxon>Actinomycetes</taxon>
        <taxon>Micrococcales</taxon>
        <taxon>Intrasporangiaceae</taxon>
        <taxon>Janibacter</taxon>
    </lineage>
</organism>
<evidence type="ECO:0000256" key="2">
    <source>
        <dbReference type="ARBA" id="ARBA00023015"/>
    </source>
</evidence>
<evidence type="ECO:0000256" key="4">
    <source>
        <dbReference type="ARBA" id="ARBA00023163"/>
    </source>
</evidence>
<dbReference type="Pfam" id="PF03466">
    <property type="entry name" value="LysR_substrate"/>
    <property type="match status" value="1"/>
</dbReference>
<gene>
    <name evidence="6" type="ORF">V1351_10400</name>
</gene>
<dbReference type="Gene3D" id="1.10.10.10">
    <property type="entry name" value="Winged helix-like DNA-binding domain superfamily/Winged helix DNA-binding domain"/>
    <property type="match status" value="1"/>
</dbReference>
<name>A0ABZ2MEF8_9MICO</name>
<dbReference type="PANTHER" id="PTHR30346:SF28">
    <property type="entry name" value="HTH-TYPE TRANSCRIPTIONAL REGULATOR CYNR"/>
    <property type="match status" value="1"/>
</dbReference>
<dbReference type="InterPro" id="IPR005119">
    <property type="entry name" value="LysR_subst-bd"/>
</dbReference>